<feature type="transmembrane region" description="Helical" evidence="1">
    <location>
        <begin position="352"/>
        <end position="369"/>
    </location>
</feature>
<dbReference type="AlphaFoldDB" id="A0A892ZGL5"/>
<keyword evidence="1" id="KW-0472">Membrane</keyword>
<keyword evidence="1" id="KW-1133">Transmembrane helix</keyword>
<evidence type="ECO:0000256" key="1">
    <source>
        <dbReference type="SAM" id="Phobius"/>
    </source>
</evidence>
<dbReference type="KEGG" id="ptes:JQU52_04445"/>
<sequence>MQRMSIKLAGIAALCLLFWLCLGAVRGVLFERQAYAEQVVADIGREYVAEQTIMAPFVQVPVMSVCAADAAPAAAKPTPTPTPAAASGWVGKAACKPTLVRMAVLLPQAATWQQQWQVRDGQFQRGIYATKSFNGTVAVSGSLDARQLVLANNESADWAQAQWRMAVSDRRGLAAMPVLKTGSQAQTFVAQAGLPVEGGIRWLQAPAQIRTDAAQPFAIDFELAGTQSVRVLPLGEDTVLNMQADWPHPGFFGTNLPLEKSINAQGFSARWHNPAAGQDNANMLQGCLNAGTEQVGCWNWDSGWQQMGVRFVDTTDNYSLTERSLKYGMLFIVLTFGTFFLYEVLRDLRIHPVQYVLVGAALTVFYLLLLSFGEQVGFDYAYAGAAAACIGLIGWYLHYVLAGWRHALACSGLLALLYALLYWLLHTDENTLLIGSLLMFALIALAMFLTRRVDWYALPSKAVRRLPEKSGDDGDL</sequence>
<evidence type="ECO:0000313" key="2">
    <source>
        <dbReference type="EMBL" id="QRQ82645.1"/>
    </source>
</evidence>
<dbReference type="RefSeq" id="WP_230339932.1">
    <property type="nucleotide sequence ID" value="NZ_CP069798.1"/>
</dbReference>
<dbReference type="GO" id="GO:0005886">
    <property type="term" value="C:plasma membrane"/>
    <property type="evidence" value="ECO:0007669"/>
    <property type="project" value="TreeGrafter"/>
</dbReference>
<dbReference type="InterPro" id="IPR010364">
    <property type="entry name" value="Uncharacterised_IM_CreD"/>
</dbReference>
<feature type="transmembrane region" description="Helical" evidence="1">
    <location>
        <begin position="381"/>
        <end position="400"/>
    </location>
</feature>
<evidence type="ECO:0000313" key="3">
    <source>
        <dbReference type="Proteomes" id="UP000653156"/>
    </source>
</evidence>
<organism evidence="2 3">
    <name type="scientific">Paralysiella testudinis</name>
    <dbReference type="NCBI Taxonomy" id="2809020"/>
    <lineage>
        <taxon>Bacteria</taxon>
        <taxon>Pseudomonadati</taxon>
        <taxon>Pseudomonadota</taxon>
        <taxon>Betaproteobacteria</taxon>
        <taxon>Neisseriales</taxon>
        <taxon>Neisseriaceae</taxon>
        <taxon>Paralysiella</taxon>
    </lineage>
</organism>
<protein>
    <submittedName>
        <fullName evidence="2">Inner membrane CreD family protein</fullName>
    </submittedName>
</protein>
<dbReference type="Proteomes" id="UP000653156">
    <property type="component" value="Chromosome"/>
</dbReference>
<dbReference type="PANTHER" id="PTHR30092:SF0">
    <property type="entry name" value="INNER MEMBRANE PROTEIN CRED"/>
    <property type="match status" value="1"/>
</dbReference>
<gene>
    <name evidence="2" type="ORF">JQU52_04445</name>
</gene>
<keyword evidence="1" id="KW-0812">Transmembrane</keyword>
<reference evidence="2" key="1">
    <citation type="submission" date="2021-02" db="EMBL/GenBank/DDBJ databases">
        <title>Neisseriaceae sp. 26B isolated from the cloaca of a Common Toad-headed Turtle (Mesoclemmys nasuta).</title>
        <authorList>
            <person name="Spergser J."/>
            <person name="Busse H.-J."/>
        </authorList>
    </citation>
    <scope>NUCLEOTIDE SEQUENCE</scope>
    <source>
        <strain evidence="2">26B</strain>
    </source>
</reference>
<keyword evidence="3" id="KW-1185">Reference proteome</keyword>
<dbReference type="PIRSF" id="PIRSF004548">
    <property type="entry name" value="CreD"/>
    <property type="match status" value="1"/>
</dbReference>
<name>A0A892ZGL5_9NEIS</name>
<accession>A0A892ZGL5</accession>
<dbReference type="Pfam" id="PF06123">
    <property type="entry name" value="CreD"/>
    <property type="match status" value="1"/>
</dbReference>
<proteinExistence type="predicted"/>
<feature type="transmembrane region" description="Helical" evidence="1">
    <location>
        <begin position="431"/>
        <end position="450"/>
    </location>
</feature>
<dbReference type="NCBIfam" id="NF008712">
    <property type="entry name" value="PRK11715.1-1"/>
    <property type="match status" value="1"/>
</dbReference>
<dbReference type="EMBL" id="CP069798">
    <property type="protein sequence ID" value="QRQ82645.1"/>
    <property type="molecule type" value="Genomic_DNA"/>
</dbReference>
<feature type="transmembrane region" description="Helical" evidence="1">
    <location>
        <begin position="327"/>
        <end position="345"/>
    </location>
</feature>
<feature type="transmembrane region" description="Helical" evidence="1">
    <location>
        <begin position="407"/>
        <end position="425"/>
    </location>
</feature>
<dbReference type="PANTHER" id="PTHR30092">
    <property type="entry name" value="INNER MEMBRANE PROTEIN CRED"/>
    <property type="match status" value="1"/>
</dbReference>